<evidence type="ECO:0000259" key="2">
    <source>
        <dbReference type="Pfam" id="PF06580"/>
    </source>
</evidence>
<dbReference type="Gene3D" id="3.30.565.10">
    <property type="entry name" value="Histidine kinase-like ATPase, C-terminal domain"/>
    <property type="match status" value="1"/>
</dbReference>
<dbReference type="GO" id="GO:0016020">
    <property type="term" value="C:membrane"/>
    <property type="evidence" value="ECO:0007669"/>
    <property type="project" value="InterPro"/>
</dbReference>
<protein>
    <submittedName>
        <fullName evidence="3">Histidine kinase</fullName>
    </submittedName>
</protein>
<keyword evidence="4" id="KW-1185">Reference proteome</keyword>
<keyword evidence="1" id="KW-1133">Transmembrane helix</keyword>
<feature type="domain" description="Signal transduction histidine kinase internal region" evidence="2">
    <location>
        <begin position="155"/>
        <end position="234"/>
    </location>
</feature>
<gene>
    <name evidence="3" type="ORF">KK062_14120</name>
</gene>
<keyword evidence="3" id="KW-0418">Kinase</keyword>
<dbReference type="PROSITE" id="PS51257">
    <property type="entry name" value="PROKAR_LIPOPROTEIN"/>
    <property type="match status" value="1"/>
</dbReference>
<keyword evidence="3" id="KW-0808">Transferase</keyword>
<reference evidence="3 4" key="1">
    <citation type="submission" date="2021-05" db="EMBL/GenBank/DDBJ databases">
        <title>A Polyphasic approach of four new species of the genus Ohtaekwangia: Ohtaekwangia histidinii sp. nov., Ohtaekwangia cretensis sp. nov., Ohtaekwangia indiensis sp. nov., Ohtaekwangia reichenbachii sp. nov. from diverse environment.</title>
        <authorList>
            <person name="Octaviana S."/>
        </authorList>
    </citation>
    <scope>NUCLEOTIDE SEQUENCE [LARGE SCALE GENOMIC DNA]</scope>
    <source>
        <strain evidence="3 4">PWU5</strain>
    </source>
</reference>
<dbReference type="RefSeq" id="WP_254084949.1">
    <property type="nucleotide sequence ID" value="NZ_JAHESE010000012.1"/>
</dbReference>
<dbReference type="PANTHER" id="PTHR34220:SF7">
    <property type="entry name" value="SENSOR HISTIDINE KINASE YPDA"/>
    <property type="match status" value="1"/>
</dbReference>
<evidence type="ECO:0000313" key="4">
    <source>
        <dbReference type="Proteomes" id="UP001319080"/>
    </source>
</evidence>
<feature type="transmembrane region" description="Helical" evidence="1">
    <location>
        <begin position="115"/>
        <end position="138"/>
    </location>
</feature>
<dbReference type="InterPro" id="IPR050640">
    <property type="entry name" value="Bact_2-comp_sensor_kinase"/>
</dbReference>
<dbReference type="GO" id="GO:0000155">
    <property type="term" value="F:phosphorelay sensor kinase activity"/>
    <property type="evidence" value="ECO:0007669"/>
    <property type="project" value="InterPro"/>
</dbReference>
<comment type="caution">
    <text evidence="3">The sequence shown here is derived from an EMBL/GenBank/DDBJ whole genome shotgun (WGS) entry which is preliminary data.</text>
</comment>
<proteinExistence type="predicted"/>
<evidence type="ECO:0000313" key="3">
    <source>
        <dbReference type="EMBL" id="MBT1709374.1"/>
    </source>
</evidence>
<dbReference type="InterPro" id="IPR036890">
    <property type="entry name" value="HATPase_C_sf"/>
</dbReference>
<dbReference type="Pfam" id="PF06580">
    <property type="entry name" value="His_kinase"/>
    <property type="match status" value="1"/>
</dbReference>
<name>A0AAP2DZN2_9BACT</name>
<evidence type="ECO:0000256" key="1">
    <source>
        <dbReference type="SAM" id="Phobius"/>
    </source>
</evidence>
<dbReference type="AlphaFoldDB" id="A0AAP2DZN2"/>
<sequence>MILTRKIILLELRDMAILLLVGFVMTYTGLSCRACDIQTERFWIIASFTGFSWILLFKGNSYLADAVSFKISWLEYPVRRLLVALLVTIAYTTLAMYLLNVIYLRTFDIKFGNSAYYTIGITLVISLFMHGRAFLLGWRQSAIAAERLQKENIAARYENLKSQVNPHFLFNTLNVLSNLVYEDQDKAVKFIKHLSEVYRYVLDTHNQEVVTLDEEEKFLNAFLYLQQMRFGNKLVVDIRLQGVQSMVPPLAMQMLFENAIKHNIVSEENPLTIRVYAQDAYLVVENNFQKKMVLPEESTGLGLENIRRRYEFLTKLPVEVSQNDKFTVKLPIIPVTT</sequence>
<dbReference type="EMBL" id="JAHESE010000012">
    <property type="protein sequence ID" value="MBT1709374.1"/>
    <property type="molecule type" value="Genomic_DNA"/>
</dbReference>
<feature type="transmembrane region" description="Helical" evidence="1">
    <location>
        <begin position="81"/>
        <end position="103"/>
    </location>
</feature>
<dbReference type="PANTHER" id="PTHR34220">
    <property type="entry name" value="SENSOR HISTIDINE KINASE YPDA"/>
    <property type="match status" value="1"/>
</dbReference>
<organism evidence="3 4">
    <name type="scientific">Dawidia cretensis</name>
    <dbReference type="NCBI Taxonomy" id="2782350"/>
    <lineage>
        <taxon>Bacteria</taxon>
        <taxon>Pseudomonadati</taxon>
        <taxon>Bacteroidota</taxon>
        <taxon>Cytophagia</taxon>
        <taxon>Cytophagales</taxon>
        <taxon>Chryseotaleaceae</taxon>
        <taxon>Dawidia</taxon>
    </lineage>
</organism>
<dbReference type="Proteomes" id="UP001319080">
    <property type="component" value="Unassembled WGS sequence"/>
</dbReference>
<feature type="transmembrane region" description="Helical" evidence="1">
    <location>
        <begin position="42"/>
        <end position="60"/>
    </location>
</feature>
<accession>A0AAP2DZN2</accession>
<dbReference type="InterPro" id="IPR010559">
    <property type="entry name" value="Sig_transdc_His_kin_internal"/>
</dbReference>
<keyword evidence="1" id="KW-0812">Transmembrane</keyword>
<keyword evidence="1" id="KW-0472">Membrane</keyword>
<feature type="transmembrane region" description="Helical" evidence="1">
    <location>
        <begin position="12"/>
        <end position="30"/>
    </location>
</feature>